<evidence type="ECO:0000313" key="3">
    <source>
        <dbReference type="Proteomes" id="UP000295497"/>
    </source>
</evidence>
<feature type="region of interest" description="Disordered" evidence="1">
    <location>
        <begin position="1"/>
        <end position="35"/>
    </location>
</feature>
<protein>
    <submittedName>
        <fullName evidence="2">Uncharacterized protein</fullName>
    </submittedName>
</protein>
<evidence type="ECO:0000256" key="1">
    <source>
        <dbReference type="SAM" id="MobiDB-lite"/>
    </source>
</evidence>
<gene>
    <name evidence="2" type="ORF">SOCE836_051730</name>
</gene>
<evidence type="ECO:0000313" key="2">
    <source>
        <dbReference type="EMBL" id="AUX33021.1"/>
    </source>
</evidence>
<feature type="compositionally biased region" description="Basic and acidic residues" evidence="1">
    <location>
        <begin position="11"/>
        <end position="24"/>
    </location>
</feature>
<proteinExistence type="predicted"/>
<name>A0A4P2QSR0_SORCE</name>
<dbReference type="AlphaFoldDB" id="A0A4P2QSR0"/>
<organism evidence="2 3">
    <name type="scientific">Sorangium cellulosum</name>
    <name type="common">Polyangium cellulosum</name>
    <dbReference type="NCBI Taxonomy" id="56"/>
    <lineage>
        <taxon>Bacteria</taxon>
        <taxon>Pseudomonadati</taxon>
        <taxon>Myxococcota</taxon>
        <taxon>Polyangia</taxon>
        <taxon>Polyangiales</taxon>
        <taxon>Polyangiaceae</taxon>
        <taxon>Sorangium</taxon>
    </lineage>
</organism>
<dbReference type="EMBL" id="CP012672">
    <property type="protein sequence ID" value="AUX33021.1"/>
    <property type="molecule type" value="Genomic_DNA"/>
</dbReference>
<accession>A0A4P2QSR0</accession>
<reference evidence="2 3" key="1">
    <citation type="submission" date="2015-09" db="EMBL/GenBank/DDBJ databases">
        <title>Sorangium comparison.</title>
        <authorList>
            <person name="Zaburannyi N."/>
            <person name="Bunk B."/>
            <person name="Overmann J."/>
            <person name="Mueller R."/>
        </authorList>
    </citation>
    <scope>NUCLEOTIDE SEQUENCE [LARGE SCALE GENOMIC DNA]</scope>
    <source>
        <strain evidence="2 3">So ce836</strain>
    </source>
</reference>
<sequence length="35" mass="3665">MNHGTNPLVDDNARAARAGHDHPRMNAVARPGSAS</sequence>
<dbReference type="Proteomes" id="UP000295497">
    <property type="component" value="Chromosome"/>
</dbReference>